<feature type="compositionally biased region" description="Acidic residues" evidence="1">
    <location>
        <begin position="386"/>
        <end position="397"/>
    </location>
</feature>
<evidence type="ECO:0000313" key="2">
    <source>
        <dbReference type="EMBL" id="KAL0858818.1"/>
    </source>
</evidence>
<feature type="compositionally biased region" description="Polar residues" evidence="1">
    <location>
        <begin position="117"/>
        <end position="126"/>
    </location>
</feature>
<dbReference type="EMBL" id="JBEUOH010000029">
    <property type="protein sequence ID" value="KAL0858818.1"/>
    <property type="molecule type" value="Genomic_DNA"/>
</dbReference>
<feature type="compositionally biased region" description="Pro residues" evidence="1">
    <location>
        <begin position="420"/>
        <end position="429"/>
    </location>
</feature>
<dbReference type="Proteomes" id="UP001549920">
    <property type="component" value="Unassembled WGS sequence"/>
</dbReference>
<gene>
    <name evidence="2" type="ORF">ABMA27_011279</name>
</gene>
<keyword evidence="3" id="KW-1185">Reference proteome</keyword>
<evidence type="ECO:0000313" key="3">
    <source>
        <dbReference type="Proteomes" id="UP001549920"/>
    </source>
</evidence>
<sequence>RYSKPPGNKMSRFSRMLRRSTNNDESIYETLEELRNADRTPPVPPIETIPTLKQKQKPQNPEGTSKSLPRREKARPPPDLPATLHRIPAERQRSPELDISKRPPLPLPTEVPEERSATPSRIQRTPFSPIEEDEHSTTHTLIRPTRPGIGQSSVASELDNVFKIRKASLAPQTAKNIPPAPPKKHSFPNLRGKPNKVSSDLNDSADHGKFIPDAPNPLPTGKSAVLLGLTPGPAPKTTNTNAVKSPPKPLPNSSVKPVPTPGPPLKPTVTSKSPKTPPSVPIGSKPVKPPPGSVMLPRPPTNMAATKAPVMPSKPASAVKLPKPSMTAGKPAGLRPVPQNIRPDKPMTTLNTQQPRPVPKLPTPSVRKPPPLPPPQEPIQEAVYAESEEPLYDEEWTPPDPHPQKFEKPTPQLPMASIGKPPPLPPPNRPTEEDEYEEFAEEPLYNSDDEEWVYEPLQKYNIYSS</sequence>
<protein>
    <submittedName>
        <fullName evidence="2">Uncharacterized protein</fullName>
    </submittedName>
</protein>
<feature type="compositionally biased region" description="Basic and acidic residues" evidence="1">
    <location>
        <begin position="87"/>
        <end position="101"/>
    </location>
</feature>
<feature type="compositionally biased region" description="Polar residues" evidence="1">
    <location>
        <begin position="57"/>
        <end position="67"/>
    </location>
</feature>
<accession>A0ABR3H1Y0</accession>
<feature type="compositionally biased region" description="Pro residues" evidence="1">
    <location>
        <begin position="356"/>
        <end position="377"/>
    </location>
</feature>
<organism evidence="2 3">
    <name type="scientific">Loxostege sticticalis</name>
    <name type="common">Beet webworm moth</name>
    <dbReference type="NCBI Taxonomy" id="481309"/>
    <lineage>
        <taxon>Eukaryota</taxon>
        <taxon>Metazoa</taxon>
        <taxon>Ecdysozoa</taxon>
        <taxon>Arthropoda</taxon>
        <taxon>Hexapoda</taxon>
        <taxon>Insecta</taxon>
        <taxon>Pterygota</taxon>
        <taxon>Neoptera</taxon>
        <taxon>Endopterygota</taxon>
        <taxon>Lepidoptera</taxon>
        <taxon>Glossata</taxon>
        <taxon>Ditrysia</taxon>
        <taxon>Pyraloidea</taxon>
        <taxon>Crambidae</taxon>
        <taxon>Pyraustinae</taxon>
        <taxon>Loxostege</taxon>
    </lineage>
</organism>
<evidence type="ECO:0000256" key="1">
    <source>
        <dbReference type="SAM" id="MobiDB-lite"/>
    </source>
</evidence>
<name>A0ABR3H1Y0_LOXSC</name>
<feature type="non-terminal residue" evidence="2">
    <location>
        <position position="1"/>
    </location>
</feature>
<feature type="compositionally biased region" description="Acidic residues" evidence="1">
    <location>
        <begin position="432"/>
        <end position="450"/>
    </location>
</feature>
<comment type="caution">
    <text evidence="2">The sequence shown here is derived from an EMBL/GenBank/DDBJ whole genome shotgun (WGS) entry which is preliminary data.</text>
</comment>
<feature type="compositionally biased region" description="Pro residues" evidence="1">
    <location>
        <begin position="287"/>
        <end position="300"/>
    </location>
</feature>
<proteinExistence type="predicted"/>
<reference evidence="2 3" key="1">
    <citation type="submission" date="2024-06" db="EMBL/GenBank/DDBJ databases">
        <title>A chromosome-level genome assembly of beet webworm, Loxostege sticticalis.</title>
        <authorList>
            <person name="Zhang Y."/>
        </authorList>
    </citation>
    <scope>NUCLEOTIDE SEQUENCE [LARGE SCALE GENOMIC DNA]</scope>
    <source>
        <strain evidence="2">AQ026</strain>
        <tissue evidence="2">Whole body</tissue>
    </source>
</reference>
<feature type="region of interest" description="Disordered" evidence="1">
    <location>
        <begin position="1"/>
        <end position="154"/>
    </location>
</feature>
<feature type="region of interest" description="Disordered" evidence="1">
    <location>
        <begin position="169"/>
        <end position="450"/>
    </location>
</feature>